<comment type="caution">
    <text evidence="2">The sequence shown here is derived from an EMBL/GenBank/DDBJ whole genome shotgun (WGS) entry which is preliminary data.</text>
</comment>
<sequence length="108" mass="11235">MHSLPATPVTAPTVASLGGDADPAPAHDRAGLAAADAGPADETALAPAEEFPEGLEELPLAELQVLHSRVTRQVEHEHLSPEGPHPLTRDRQHDVAAELAARGPRRAG</sequence>
<feature type="region of interest" description="Disordered" evidence="1">
    <location>
        <begin position="72"/>
        <end position="108"/>
    </location>
</feature>
<dbReference type="Proteomes" id="UP001595797">
    <property type="component" value="Unassembled WGS sequence"/>
</dbReference>
<feature type="compositionally biased region" description="Low complexity" evidence="1">
    <location>
        <begin position="31"/>
        <end position="49"/>
    </location>
</feature>
<accession>A0ABV9THF4</accession>
<organism evidence="2 3">
    <name type="scientific">Kocuria oceani</name>
    <dbReference type="NCBI Taxonomy" id="988827"/>
    <lineage>
        <taxon>Bacteria</taxon>
        <taxon>Bacillati</taxon>
        <taxon>Actinomycetota</taxon>
        <taxon>Actinomycetes</taxon>
        <taxon>Micrococcales</taxon>
        <taxon>Micrococcaceae</taxon>
        <taxon>Kocuria</taxon>
    </lineage>
</organism>
<keyword evidence="3" id="KW-1185">Reference proteome</keyword>
<name>A0ABV9THF4_9MICC</name>
<evidence type="ECO:0000313" key="2">
    <source>
        <dbReference type="EMBL" id="MFC4902983.1"/>
    </source>
</evidence>
<evidence type="ECO:0008006" key="4">
    <source>
        <dbReference type="Google" id="ProtNLM"/>
    </source>
</evidence>
<proteinExistence type="predicted"/>
<gene>
    <name evidence="2" type="ORF">ACFPCS_05305</name>
</gene>
<dbReference type="EMBL" id="JBHSIW010000007">
    <property type="protein sequence ID" value="MFC4902983.1"/>
    <property type="molecule type" value="Genomic_DNA"/>
</dbReference>
<dbReference type="RefSeq" id="WP_277549766.1">
    <property type="nucleotide sequence ID" value="NZ_JARAMH010000001.1"/>
</dbReference>
<protein>
    <recommendedName>
        <fullName evidence="4">DUF222 domain-containing protein</fullName>
    </recommendedName>
</protein>
<evidence type="ECO:0000313" key="3">
    <source>
        <dbReference type="Proteomes" id="UP001595797"/>
    </source>
</evidence>
<feature type="compositionally biased region" description="Basic and acidic residues" evidence="1">
    <location>
        <begin position="87"/>
        <end position="96"/>
    </location>
</feature>
<reference evidence="3" key="1">
    <citation type="journal article" date="2019" name="Int. J. Syst. Evol. Microbiol.">
        <title>The Global Catalogue of Microorganisms (GCM) 10K type strain sequencing project: providing services to taxonomists for standard genome sequencing and annotation.</title>
        <authorList>
            <consortium name="The Broad Institute Genomics Platform"/>
            <consortium name="The Broad Institute Genome Sequencing Center for Infectious Disease"/>
            <person name="Wu L."/>
            <person name="Ma J."/>
        </authorList>
    </citation>
    <scope>NUCLEOTIDE SEQUENCE [LARGE SCALE GENOMIC DNA]</scope>
    <source>
        <strain evidence="3">CGMCC 4.6946</strain>
    </source>
</reference>
<evidence type="ECO:0000256" key="1">
    <source>
        <dbReference type="SAM" id="MobiDB-lite"/>
    </source>
</evidence>
<feature type="region of interest" description="Disordered" evidence="1">
    <location>
        <begin position="1"/>
        <end position="50"/>
    </location>
</feature>